<evidence type="ECO:0000256" key="6">
    <source>
        <dbReference type="ARBA" id="ARBA00044805"/>
    </source>
</evidence>
<dbReference type="HOGENOM" id="CLU_043683_0_0_1"/>
<dbReference type="RefSeq" id="XP_003671859.1">
    <property type="nucleotide sequence ID" value="XM_003671811.1"/>
</dbReference>
<dbReference type="Pfam" id="PF09759">
    <property type="entry name" value="Atx10homo_assoc"/>
    <property type="match status" value="1"/>
</dbReference>
<accession>G0WFQ5</accession>
<reference evidence="8 9" key="1">
    <citation type="journal article" date="2011" name="Proc. Natl. Acad. Sci. U.S.A.">
        <title>Evolutionary erosion of yeast sex chromosomes by mating-type switching accidents.</title>
        <authorList>
            <person name="Gordon J.L."/>
            <person name="Armisen D."/>
            <person name="Proux-Wera E."/>
            <person name="Oheigeartaigh S.S."/>
            <person name="Byrne K.P."/>
            <person name="Wolfe K.H."/>
        </authorList>
    </citation>
    <scope>NUCLEOTIDE SEQUENCE [LARGE SCALE GENOMIC DNA]</scope>
    <source>
        <strain evidence="9">ATCC 10597 / BCRC 20456 / CBS 421 / NBRC 0211 / NRRL Y-12639</strain>
    </source>
</reference>
<organism evidence="8 9">
    <name type="scientific">Naumovozyma dairenensis (strain ATCC 10597 / BCRC 20456 / CBS 421 / NBRC 0211 / NRRL Y-12639)</name>
    <name type="common">Saccharomyces dairenensis</name>
    <dbReference type="NCBI Taxonomy" id="1071378"/>
    <lineage>
        <taxon>Eukaryota</taxon>
        <taxon>Fungi</taxon>
        <taxon>Dikarya</taxon>
        <taxon>Ascomycota</taxon>
        <taxon>Saccharomycotina</taxon>
        <taxon>Saccharomycetes</taxon>
        <taxon>Saccharomycetales</taxon>
        <taxon>Saccharomycetaceae</taxon>
        <taxon>Naumovozyma</taxon>
    </lineage>
</organism>
<evidence type="ECO:0000256" key="4">
    <source>
        <dbReference type="ARBA" id="ARBA00044746"/>
    </source>
</evidence>
<keyword evidence="9" id="KW-1185">Reference proteome</keyword>
<sequence>MIDKETATIRNIKLLLFDCPQVIETYQKNLAELNPIVIDSSHDDKYRESLANSKEIWTELKDALQDARIDVVLDKQSEEVKFWYLRTVRGILLLMRNLSASNQDIPQELLLQNLTVRTFLKVIPHASTYDEMETSIYVTALGFLHNVTKNAVIFDKSSLDCLMEFLEYPINHSNMTDDILFPYMLYLLNMTKNDDFLYYFFRHDDKDLIFYDYLVETLIRKHTKIFNHIENVHEDQKGEYYETTLDTILLKFFKNIASNESFAPYFENIEKRDRAKFLNILKLMQLTITSSDKWDKFELTAIMTWVFRIFQETSNEVSEYFKEHEDNETEADFLHSKLNISLDIICSLTKYEHVQKFILFYKGLEELISLLGLLQKELIRVNFFKDKKTNTTDIKTTNGMGEKVSDTSLIRRRVDYDNYKVKSTNFPECKLLIIEIMSMLTHNKFEIQEKIRELHGLELVLSNCVIDDNDPFIKERSIVCIRFLLEGNEKNQEFVAKLEAQKAVQDETLTEAGYEVKFDKSGAIGLAPTENRTERR</sequence>
<dbReference type="KEGG" id="ndi:NDAI_0I00470"/>
<dbReference type="eggNOG" id="KOG2676">
    <property type="taxonomic scope" value="Eukaryota"/>
</dbReference>
<evidence type="ECO:0000256" key="5">
    <source>
        <dbReference type="ARBA" id="ARBA00044801"/>
    </source>
</evidence>
<dbReference type="InterPro" id="IPR019156">
    <property type="entry name" value="Ataxin-10_domain"/>
</dbReference>
<dbReference type="InterPro" id="IPR051374">
    <property type="entry name" value="Ataxin-10/CTR86_families"/>
</dbReference>
<dbReference type="AlphaFoldDB" id="G0WFQ5"/>
<dbReference type="GeneID" id="11496174"/>
<evidence type="ECO:0000313" key="8">
    <source>
        <dbReference type="EMBL" id="CCD26616.1"/>
    </source>
</evidence>
<evidence type="ECO:0000313" key="9">
    <source>
        <dbReference type="Proteomes" id="UP000000689"/>
    </source>
</evidence>
<evidence type="ECO:0000259" key="7">
    <source>
        <dbReference type="Pfam" id="PF09759"/>
    </source>
</evidence>
<dbReference type="OrthoDB" id="379794at2759"/>
<dbReference type="SUPFAM" id="SSF48371">
    <property type="entry name" value="ARM repeat"/>
    <property type="match status" value="1"/>
</dbReference>
<gene>
    <name evidence="8" type="primary">NDAI0I00470</name>
    <name evidence="8" type="ordered locus">NDAI_0I00470</name>
</gene>
<name>G0WFQ5_NAUDC</name>
<protein>
    <recommendedName>
        <fullName evidence="5">Ataxin-10 homolog</fullName>
    </recommendedName>
    <alternativeName>
        <fullName evidence="6">Copper transport protein 86</fullName>
    </alternativeName>
</protein>
<feature type="domain" description="Ataxin-10" evidence="7">
    <location>
        <begin position="429"/>
        <end position="526"/>
    </location>
</feature>
<dbReference type="EMBL" id="HE580275">
    <property type="protein sequence ID" value="CCD26616.1"/>
    <property type="molecule type" value="Genomic_DNA"/>
</dbReference>
<evidence type="ECO:0000256" key="3">
    <source>
        <dbReference type="ARBA" id="ARBA00023306"/>
    </source>
</evidence>
<comment type="similarity">
    <text evidence="1">Belongs to the ataxin-10 family.</text>
</comment>
<dbReference type="Proteomes" id="UP000000689">
    <property type="component" value="Chromosome 9"/>
</dbReference>
<keyword evidence="2" id="KW-0132">Cell division</keyword>
<evidence type="ECO:0000256" key="2">
    <source>
        <dbReference type="ARBA" id="ARBA00022618"/>
    </source>
</evidence>
<evidence type="ECO:0000256" key="1">
    <source>
        <dbReference type="ARBA" id="ARBA00008384"/>
    </source>
</evidence>
<dbReference type="PANTHER" id="PTHR13255">
    <property type="entry name" value="ATAXIN-10"/>
    <property type="match status" value="1"/>
</dbReference>
<dbReference type="PANTHER" id="PTHR13255:SF0">
    <property type="entry name" value="ATAXIN-10"/>
    <property type="match status" value="1"/>
</dbReference>
<keyword evidence="3" id="KW-0131">Cell cycle</keyword>
<dbReference type="GO" id="GO:0005829">
    <property type="term" value="C:cytosol"/>
    <property type="evidence" value="ECO:0007669"/>
    <property type="project" value="TreeGrafter"/>
</dbReference>
<dbReference type="OMA" id="IKERSIM"/>
<dbReference type="GO" id="GO:0051301">
    <property type="term" value="P:cell division"/>
    <property type="evidence" value="ECO:0007669"/>
    <property type="project" value="UniProtKB-KW"/>
</dbReference>
<proteinExistence type="inferred from homology"/>
<dbReference type="InterPro" id="IPR016024">
    <property type="entry name" value="ARM-type_fold"/>
</dbReference>
<comment type="function">
    <text evidence="4">May play a role in the regulation of cytokinesis.</text>
</comment>